<reference evidence="1 2" key="1">
    <citation type="journal article" date="2016" name="Nat. Commun.">
        <title>Thousands of microbial genomes shed light on interconnected biogeochemical processes in an aquifer system.</title>
        <authorList>
            <person name="Anantharaman K."/>
            <person name="Brown C.T."/>
            <person name="Hug L.A."/>
            <person name="Sharon I."/>
            <person name="Castelle C.J."/>
            <person name="Probst A.J."/>
            <person name="Thomas B.C."/>
            <person name="Singh A."/>
            <person name="Wilkins M.J."/>
            <person name="Karaoz U."/>
            <person name="Brodie E.L."/>
            <person name="Williams K.H."/>
            <person name="Hubbard S.S."/>
            <person name="Banfield J.F."/>
        </authorList>
    </citation>
    <scope>NUCLEOTIDE SEQUENCE [LARGE SCALE GENOMIC DNA]</scope>
</reference>
<organism evidence="1 2">
    <name type="scientific">Candidatus Gottesmanbacteria bacterium RIFCSPHIGHO2_02_FULL_39_14</name>
    <dbReference type="NCBI Taxonomy" id="1798383"/>
    <lineage>
        <taxon>Bacteria</taxon>
        <taxon>Candidatus Gottesmaniibacteriota</taxon>
    </lineage>
</organism>
<name>A0A1F6A2T4_9BACT</name>
<dbReference type="AlphaFoldDB" id="A0A1F6A2T4"/>
<gene>
    <name evidence="1" type="ORF">A3D78_03040</name>
</gene>
<sequence>MFDRLEFGLQNTGSSKDKFLASAVELLRKIRGQDIPIKEEIPERKGFSEETQRQLEGLGYEIIPLNDKTIQAFRAEGRQIRSSLPEDTEKIIFPPRWVRDHNQRVRKTQQLLATPSRFSEVTFYPDKLLLPESHGLTLNEHRQRVGELNAGLHIEGAQVVIGEAVDYLGLVFNRLDTSGISLFPEKKLGPGIRTTTPTWEGETIVLLFYQRQRSDAFILDSYSGDTRSSYVMPLVVPA</sequence>
<protein>
    <submittedName>
        <fullName evidence="1">Uncharacterized protein</fullName>
    </submittedName>
</protein>
<dbReference type="Proteomes" id="UP000176253">
    <property type="component" value="Unassembled WGS sequence"/>
</dbReference>
<evidence type="ECO:0000313" key="1">
    <source>
        <dbReference type="EMBL" id="OGG18979.1"/>
    </source>
</evidence>
<comment type="caution">
    <text evidence="1">The sequence shown here is derived from an EMBL/GenBank/DDBJ whole genome shotgun (WGS) entry which is preliminary data.</text>
</comment>
<dbReference type="EMBL" id="MFJM01000011">
    <property type="protein sequence ID" value="OGG18979.1"/>
    <property type="molecule type" value="Genomic_DNA"/>
</dbReference>
<accession>A0A1F6A2T4</accession>
<evidence type="ECO:0000313" key="2">
    <source>
        <dbReference type="Proteomes" id="UP000176253"/>
    </source>
</evidence>
<proteinExistence type="predicted"/>